<sequence>MLDCCGNHLTTYKFDYRTKKSNNFANRATKIEQPDEPLISNYYWFPLQTNGIQAKSKVWPKTTVGMEEYKDFVKRLENCKKELFKMFFRCPDVDTKLIEKMLRDLEKSTYMVTYSPNYFYSKKESQRFLRTAHEKSNLKYYETTYGTYYNRVKELERFKDVLYGMMPKHERDKFHDEINKLYITGVTTYQVSYNIPAIEQSKKKQTRDAPIDRYTLRRV</sequence>
<dbReference type="AlphaFoldDB" id="A0A6I9VIB0"/>
<evidence type="ECO:0000313" key="2">
    <source>
        <dbReference type="RefSeq" id="XP_011211442.2"/>
    </source>
</evidence>
<protein>
    <submittedName>
        <fullName evidence="2">Uncharacterized protein LOC105231713</fullName>
    </submittedName>
</protein>
<gene>
    <name evidence="2" type="primary">LOC105231713</name>
</gene>
<evidence type="ECO:0000313" key="1">
    <source>
        <dbReference type="Proteomes" id="UP001652620"/>
    </source>
</evidence>
<keyword evidence="1" id="KW-1185">Reference proteome</keyword>
<reference evidence="2" key="1">
    <citation type="submission" date="2025-08" db="UniProtKB">
        <authorList>
            <consortium name="RefSeq"/>
        </authorList>
    </citation>
    <scope>IDENTIFICATION</scope>
    <source>
        <tissue evidence="2">Adult</tissue>
    </source>
</reference>
<proteinExistence type="predicted"/>
<name>A0A6I9VIB0_BACDO</name>
<dbReference type="RefSeq" id="XP_011211442.2">
    <property type="nucleotide sequence ID" value="XM_011213140.4"/>
</dbReference>
<dbReference type="GeneID" id="105231713"/>
<dbReference type="Proteomes" id="UP001652620">
    <property type="component" value="Unplaced"/>
</dbReference>
<accession>A0A6I9VIB0</accession>
<organism evidence="1 2">
    <name type="scientific">Bactrocera dorsalis</name>
    <name type="common">Oriental fruit fly</name>
    <name type="synonym">Dacus dorsalis</name>
    <dbReference type="NCBI Taxonomy" id="27457"/>
    <lineage>
        <taxon>Eukaryota</taxon>
        <taxon>Metazoa</taxon>
        <taxon>Ecdysozoa</taxon>
        <taxon>Arthropoda</taxon>
        <taxon>Hexapoda</taxon>
        <taxon>Insecta</taxon>
        <taxon>Pterygota</taxon>
        <taxon>Neoptera</taxon>
        <taxon>Endopterygota</taxon>
        <taxon>Diptera</taxon>
        <taxon>Brachycera</taxon>
        <taxon>Muscomorpha</taxon>
        <taxon>Tephritoidea</taxon>
        <taxon>Tephritidae</taxon>
        <taxon>Bactrocera</taxon>
        <taxon>Bactrocera</taxon>
    </lineage>
</organism>
<dbReference type="OrthoDB" id="8049495at2759"/>
<dbReference type="KEGG" id="bdr:105231713"/>
<dbReference type="InParanoid" id="A0A6I9VIB0"/>